<accession>A0ABV0JT52</accession>
<protein>
    <submittedName>
        <fullName evidence="3">DUF928 domain-containing protein</fullName>
    </submittedName>
</protein>
<dbReference type="InterPro" id="IPR010328">
    <property type="entry name" value="DUF928"/>
</dbReference>
<comment type="caution">
    <text evidence="3">The sequence shown here is derived from an EMBL/GenBank/DDBJ whole genome shotgun (WGS) entry which is preliminary data.</text>
</comment>
<organism evidence="3 4">
    <name type="scientific">Funiculus sociatus GB2-A5</name>
    <dbReference type="NCBI Taxonomy" id="2933946"/>
    <lineage>
        <taxon>Bacteria</taxon>
        <taxon>Bacillati</taxon>
        <taxon>Cyanobacteriota</taxon>
        <taxon>Cyanophyceae</taxon>
        <taxon>Coleofasciculales</taxon>
        <taxon>Coleofasciculaceae</taxon>
        <taxon>Funiculus</taxon>
    </lineage>
</organism>
<evidence type="ECO:0000256" key="1">
    <source>
        <dbReference type="SAM" id="MobiDB-lite"/>
    </source>
</evidence>
<feature type="chain" id="PRO_5045138428" evidence="2">
    <location>
        <begin position="31"/>
        <end position="267"/>
    </location>
</feature>
<gene>
    <name evidence="3" type="ORF">NDI37_19445</name>
</gene>
<keyword evidence="4" id="KW-1185">Reference proteome</keyword>
<dbReference type="EMBL" id="JAMPKK010000047">
    <property type="protein sequence ID" value="MEP0866636.1"/>
    <property type="molecule type" value="Genomic_DNA"/>
</dbReference>
<proteinExistence type="predicted"/>
<dbReference type="Proteomes" id="UP001442494">
    <property type="component" value="Unassembled WGS sequence"/>
</dbReference>
<evidence type="ECO:0000256" key="2">
    <source>
        <dbReference type="SAM" id="SignalP"/>
    </source>
</evidence>
<dbReference type="RefSeq" id="WP_190421285.1">
    <property type="nucleotide sequence ID" value="NZ_JAMPKK010000047.1"/>
</dbReference>
<keyword evidence="2" id="KW-0732">Signal</keyword>
<sequence length="267" mass="29006">MLNKSSVHFTTLSLALSVGLTLYASIPATAESPRTPIRQTTPSRGQIRSGRLRFRLPKVGAPRTREPGASRGSSNCSNQEKSVMALLPNTNVGLTLAERPTLFVAIPSSSAQQAEFTLHDEENQQEALYKTTIPIPSTAGIVSISLPSDADSPQLEVGKKYRWSFSVICDAEDRAADIFVEGWVQRMEPSATLVKDLQKATERDRPVLYAEAGLWLDTIASLADLRNASPNDSSLVTDWEDLLKAVNLGTVAKEPLIKLETNTSSTP</sequence>
<feature type="region of interest" description="Disordered" evidence="1">
    <location>
        <begin position="57"/>
        <end position="77"/>
    </location>
</feature>
<evidence type="ECO:0000313" key="3">
    <source>
        <dbReference type="EMBL" id="MEP0866636.1"/>
    </source>
</evidence>
<name>A0ABV0JT52_9CYAN</name>
<reference evidence="3 4" key="1">
    <citation type="submission" date="2022-04" db="EMBL/GenBank/DDBJ databases">
        <title>Positive selection, recombination, and allopatry shape intraspecific diversity of widespread and dominant cyanobacteria.</title>
        <authorList>
            <person name="Wei J."/>
            <person name="Shu W."/>
            <person name="Hu C."/>
        </authorList>
    </citation>
    <scope>NUCLEOTIDE SEQUENCE [LARGE SCALE GENOMIC DNA]</scope>
    <source>
        <strain evidence="3 4">GB2-A5</strain>
    </source>
</reference>
<evidence type="ECO:0000313" key="4">
    <source>
        <dbReference type="Proteomes" id="UP001442494"/>
    </source>
</evidence>
<feature type="signal peptide" evidence="2">
    <location>
        <begin position="1"/>
        <end position="30"/>
    </location>
</feature>
<dbReference type="Pfam" id="PF06051">
    <property type="entry name" value="DUF928"/>
    <property type="match status" value="1"/>
</dbReference>